<feature type="region of interest" description="Disordered" evidence="2">
    <location>
        <begin position="478"/>
        <end position="512"/>
    </location>
</feature>
<evidence type="ECO:0000313" key="4">
    <source>
        <dbReference type="EMBL" id="KAK3312695.1"/>
    </source>
</evidence>
<dbReference type="GO" id="GO:0016410">
    <property type="term" value="F:N-acyltransferase activity"/>
    <property type="evidence" value="ECO:0007669"/>
    <property type="project" value="TreeGrafter"/>
</dbReference>
<protein>
    <submittedName>
        <fullName evidence="4">Siderophore biosynthesis protein</fullName>
    </submittedName>
</protein>
<dbReference type="Pfam" id="PF13523">
    <property type="entry name" value="Acetyltransf_8"/>
    <property type="match status" value="1"/>
</dbReference>
<feature type="compositionally biased region" description="Polar residues" evidence="2">
    <location>
        <begin position="676"/>
        <end position="693"/>
    </location>
</feature>
<organism evidence="4 5">
    <name type="scientific">Apodospora peruviana</name>
    <dbReference type="NCBI Taxonomy" id="516989"/>
    <lineage>
        <taxon>Eukaryota</taxon>
        <taxon>Fungi</taxon>
        <taxon>Dikarya</taxon>
        <taxon>Ascomycota</taxon>
        <taxon>Pezizomycotina</taxon>
        <taxon>Sordariomycetes</taxon>
        <taxon>Sordariomycetidae</taxon>
        <taxon>Sordariales</taxon>
        <taxon>Lasiosphaeriaceae</taxon>
        <taxon>Apodospora</taxon>
    </lineage>
</organism>
<feature type="compositionally biased region" description="Basic and acidic residues" evidence="2">
    <location>
        <begin position="217"/>
        <end position="228"/>
    </location>
</feature>
<dbReference type="AlphaFoldDB" id="A0AAE0LYU4"/>
<feature type="domain" description="Acyltransferase MbtK/IucB-like conserved" evidence="3">
    <location>
        <begin position="802"/>
        <end position="844"/>
    </location>
</feature>
<dbReference type="PANTHER" id="PTHR31438">
    <property type="entry name" value="LYSINE N-ACYLTRANSFERASE C17G9.06C-RELATED"/>
    <property type="match status" value="1"/>
</dbReference>
<keyword evidence="5" id="KW-1185">Reference proteome</keyword>
<gene>
    <name evidence="4" type="ORF">B0H66DRAFT_578060</name>
</gene>
<dbReference type="SMART" id="SM01006">
    <property type="entry name" value="AlcB"/>
    <property type="match status" value="1"/>
</dbReference>
<evidence type="ECO:0000256" key="2">
    <source>
        <dbReference type="SAM" id="MobiDB-lite"/>
    </source>
</evidence>
<dbReference type="InterPro" id="IPR016181">
    <property type="entry name" value="Acyl_CoA_acyltransferase"/>
</dbReference>
<evidence type="ECO:0000313" key="5">
    <source>
        <dbReference type="Proteomes" id="UP001283341"/>
    </source>
</evidence>
<reference evidence="4" key="1">
    <citation type="journal article" date="2023" name="Mol. Phylogenet. Evol.">
        <title>Genome-scale phylogeny and comparative genomics of the fungal order Sordariales.</title>
        <authorList>
            <person name="Hensen N."/>
            <person name="Bonometti L."/>
            <person name="Westerberg I."/>
            <person name="Brannstrom I.O."/>
            <person name="Guillou S."/>
            <person name="Cros-Aarteil S."/>
            <person name="Calhoun S."/>
            <person name="Haridas S."/>
            <person name="Kuo A."/>
            <person name="Mondo S."/>
            <person name="Pangilinan J."/>
            <person name="Riley R."/>
            <person name="LaButti K."/>
            <person name="Andreopoulos B."/>
            <person name="Lipzen A."/>
            <person name="Chen C."/>
            <person name="Yan M."/>
            <person name="Daum C."/>
            <person name="Ng V."/>
            <person name="Clum A."/>
            <person name="Steindorff A."/>
            <person name="Ohm R.A."/>
            <person name="Martin F."/>
            <person name="Silar P."/>
            <person name="Natvig D.O."/>
            <person name="Lalanne C."/>
            <person name="Gautier V."/>
            <person name="Ament-Velasquez S.L."/>
            <person name="Kruys A."/>
            <person name="Hutchinson M.I."/>
            <person name="Powell A.J."/>
            <person name="Barry K."/>
            <person name="Miller A.N."/>
            <person name="Grigoriev I.V."/>
            <person name="Debuchy R."/>
            <person name="Gladieux P."/>
            <person name="Hiltunen Thoren M."/>
            <person name="Johannesson H."/>
        </authorList>
    </citation>
    <scope>NUCLEOTIDE SEQUENCE</scope>
    <source>
        <strain evidence="4">CBS 118394</strain>
    </source>
</reference>
<feature type="compositionally biased region" description="Basic and acidic residues" evidence="2">
    <location>
        <begin position="83"/>
        <end position="104"/>
    </location>
</feature>
<proteinExistence type="inferred from homology"/>
<evidence type="ECO:0000259" key="3">
    <source>
        <dbReference type="SMART" id="SM01006"/>
    </source>
</evidence>
<dbReference type="InterPro" id="IPR019432">
    <property type="entry name" value="Acyltransferase_MbtK/IucB-like"/>
</dbReference>
<dbReference type="GO" id="GO:0019290">
    <property type="term" value="P:siderophore biosynthetic process"/>
    <property type="evidence" value="ECO:0007669"/>
    <property type="project" value="InterPro"/>
</dbReference>
<feature type="region of interest" description="Disordered" evidence="2">
    <location>
        <begin position="60"/>
        <end position="104"/>
    </location>
</feature>
<dbReference type="Gene3D" id="3.40.630.30">
    <property type="match status" value="1"/>
</dbReference>
<name>A0AAE0LYU4_9PEZI</name>
<dbReference type="PANTHER" id="PTHR31438:SF1">
    <property type="entry name" value="LYSINE N-ACYLTRANSFERASE C17G9.06C-RELATED"/>
    <property type="match status" value="1"/>
</dbReference>
<feature type="compositionally biased region" description="Basic and acidic residues" evidence="2">
    <location>
        <begin position="60"/>
        <end position="73"/>
    </location>
</feature>
<dbReference type="Pfam" id="PF04678">
    <property type="entry name" value="MCU"/>
    <property type="match status" value="1"/>
</dbReference>
<dbReference type="Proteomes" id="UP001283341">
    <property type="component" value="Unassembled WGS sequence"/>
</dbReference>
<feature type="compositionally biased region" description="Low complexity" evidence="2">
    <location>
        <begin position="659"/>
        <end position="675"/>
    </location>
</feature>
<dbReference type="EMBL" id="JAUEDM010000008">
    <property type="protein sequence ID" value="KAK3312695.1"/>
    <property type="molecule type" value="Genomic_DNA"/>
</dbReference>
<accession>A0AAE0LYU4</accession>
<feature type="region of interest" description="Disordered" evidence="2">
    <location>
        <begin position="658"/>
        <end position="710"/>
    </location>
</feature>
<feature type="compositionally biased region" description="Polar residues" evidence="2">
    <location>
        <begin position="200"/>
        <end position="210"/>
    </location>
</feature>
<evidence type="ECO:0000256" key="1">
    <source>
        <dbReference type="ARBA" id="ARBA00009893"/>
    </source>
</evidence>
<sequence>MHAFRRLPCALARTPSRTLSKTLNFPPPGATLFSRANFSSSSRNLAREENEYDAKAKKLDQQRLDEHEQEVKVRQHQVARPWHRQDADKPPVEEEGKGKEHEEPITKGKLLTTPTRLLKLILPLPISVEKDKANNSNKDYGRSISSNDTIQPLALLIHPQQPLSYVERLIQAEIPPVLEDGKEKIPNVYFRAEDTEQGDNKPTTRANVASYSGLGHEGPKRSSSDKKWVRWSSSTEMGDFIRDAARGREFAVEVEGYNFEMRVGVPSFSDRTYYMRLRLRKMSQEINQLAQIKKECDLLAHRGAHRIAKSGFGALTAWWGIVYYITFHTEYGWDLVEPVTYLAGLTTIMGGYLWFLYINKDLSYRAAMNVTVSRRQHALYESKGLDLQRWEALVQEANALRREIRVIAVEYDVDWDETRDVGEDVKEVLDEEKIHLPDGRDITVTPVFAGLFFKANDLNTHHNSFPIGWTIVIHTEDDSRDTDSTDTANSKGGGDAISSAAGLSDNKPHLHSFTRPTLQHDSLFISSVSNPSSNDFKPAASPTRQMAMMLWVTLYWYFHQPAPSPFLTTESSKHTAPAGRPRGEWRVRIKREGVLRGRNLIPKLERMGLIASLDSAVGTALQDNDETWDHMFVSRKMFWQTPGRLFLFSLQPNTYSKRGSYPGSPVSSRPGSPAPVNQSSHSSLLGPGQSSGALSRAGEGADLPGAPPPITLTSMPSFPIGPFFSTSHLPTYYPPAPLQYTITNHVRHPVRPKPPRMGEVFYTRFISSVGQYISFRVASLSPKPVPYMGPVGPNPPAGEHSSSLCSMTDTELLQSWHSNPRVSAFWGEYSTNFLTNILRSRHSFPVIGMWDGVPFGYFELYWVKEDILGRYIGGEAADDWDRGCHVLIGEEWARGRVQSWLTSLVHWAFCADYRTMSMCMEPRVDNARFIQHLEYAGFVKEKEVAFPHKQAWFGRLRRESWDGPGL</sequence>
<dbReference type="InterPro" id="IPR006769">
    <property type="entry name" value="MCU_C"/>
</dbReference>
<comment type="caution">
    <text evidence="4">The sequence shown here is derived from an EMBL/GenBank/DDBJ whole genome shotgun (WGS) entry which is preliminary data.</text>
</comment>
<feature type="region of interest" description="Disordered" evidence="2">
    <location>
        <begin position="192"/>
        <end position="228"/>
    </location>
</feature>
<reference evidence="4" key="2">
    <citation type="submission" date="2023-06" db="EMBL/GenBank/DDBJ databases">
        <authorList>
            <consortium name="Lawrence Berkeley National Laboratory"/>
            <person name="Haridas S."/>
            <person name="Hensen N."/>
            <person name="Bonometti L."/>
            <person name="Westerberg I."/>
            <person name="Brannstrom I.O."/>
            <person name="Guillou S."/>
            <person name="Cros-Aarteil S."/>
            <person name="Calhoun S."/>
            <person name="Kuo A."/>
            <person name="Mondo S."/>
            <person name="Pangilinan J."/>
            <person name="Riley R."/>
            <person name="Labutti K."/>
            <person name="Andreopoulos B."/>
            <person name="Lipzen A."/>
            <person name="Chen C."/>
            <person name="Yanf M."/>
            <person name="Daum C."/>
            <person name="Ng V."/>
            <person name="Clum A."/>
            <person name="Steindorff A."/>
            <person name="Ohm R."/>
            <person name="Martin F."/>
            <person name="Silar P."/>
            <person name="Natvig D."/>
            <person name="Lalanne C."/>
            <person name="Gautier V."/>
            <person name="Ament-Velasquez S.L."/>
            <person name="Kruys A."/>
            <person name="Hutchinson M.I."/>
            <person name="Powell A.J."/>
            <person name="Barry K."/>
            <person name="Miller A.N."/>
            <person name="Grigoriev I.V."/>
            <person name="Debuchy R."/>
            <person name="Gladieux P."/>
            <person name="Thoren M.H."/>
            <person name="Johannesson H."/>
        </authorList>
    </citation>
    <scope>NUCLEOTIDE SEQUENCE</scope>
    <source>
        <strain evidence="4">CBS 118394</strain>
    </source>
</reference>
<dbReference type="SUPFAM" id="SSF55729">
    <property type="entry name" value="Acyl-CoA N-acyltransferases (Nat)"/>
    <property type="match status" value="1"/>
</dbReference>
<comment type="similarity">
    <text evidence="1">Belongs to the lysine N-acyltransferase MbtK family.</text>
</comment>